<organism evidence="2 3">
    <name type="scientific">candidate division WWE3 bacterium</name>
    <dbReference type="NCBI Taxonomy" id="2053526"/>
    <lineage>
        <taxon>Bacteria</taxon>
        <taxon>Katanobacteria</taxon>
    </lineage>
</organism>
<feature type="transmembrane region" description="Helical" evidence="1">
    <location>
        <begin position="268"/>
        <end position="292"/>
    </location>
</feature>
<reference evidence="2" key="2">
    <citation type="journal article" date="2021" name="Microbiome">
        <title>Successional dynamics and alternative stable states in a saline activated sludge microbial community over 9 years.</title>
        <authorList>
            <person name="Wang Y."/>
            <person name="Ye J."/>
            <person name="Ju F."/>
            <person name="Liu L."/>
            <person name="Boyd J.A."/>
            <person name="Deng Y."/>
            <person name="Parks D.H."/>
            <person name="Jiang X."/>
            <person name="Yin X."/>
            <person name="Woodcroft B.J."/>
            <person name="Tyson G.W."/>
            <person name="Hugenholtz P."/>
            <person name="Polz M.F."/>
            <person name="Zhang T."/>
        </authorList>
    </citation>
    <scope>NUCLEOTIDE SEQUENCE</scope>
    <source>
        <strain evidence="2">HKST-UBA03</strain>
    </source>
</reference>
<proteinExistence type="predicted"/>
<keyword evidence="1" id="KW-0472">Membrane</keyword>
<feature type="transmembrane region" description="Helical" evidence="1">
    <location>
        <begin position="319"/>
        <end position="345"/>
    </location>
</feature>
<accession>A0A955LKB0</accession>
<evidence type="ECO:0000313" key="3">
    <source>
        <dbReference type="Proteomes" id="UP000751518"/>
    </source>
</evidence>
<comment type="caution">
    <text evidence="2">The sequence shown here is derived from an EMBL/GenBank/DDBJ whole genome shotgun (WGS) entry which is preliminary data.</text>
</comment>
<gene>
    <name evidence="2" type="ORF">KC614_02790</name>
</gene>
<feature type="transmembrane region" description="Helical" evidence="1">
    <location>
        <begin position="169"/>
        <end position="189"/>
    </location>
</feature>
<dbReference type="Proteomes" id="UP000751518">
    <property type="component" value="Unassembled WGS sequence"/>
</dbReference>
<name>A0A955LKB0_UNCKA</name>
<sequence>MVSPQIVDFIKVSKSAGVSDDDIRAQLLSKGWSQQDIDDSFVVFTNDPAAINTVSDSAYLISVSDLINGTVGVWQQHWRQLFMIVLIAQIPVFISVVLAYVGLTLGPEKLTHNPLSFGPVPFLVGGVVTIVGLAQFWMRAALIECVTFRDEGISATDAYGRSFKKLLSYFWVGLLAGFIVGGATLLFVVPGVIVGVWFTFGTYIVIEGGAKGFTALYRSRRYVEGFWSAVLGRMFLLGLLLGVVGWAYSFFANGVVALIQLIPKFGVYIVPVAGVVLDAVSLAIVTASTTIYSRLIYESLKQVKGDLDMEPGTGVKFKYLLISIVGVLLLFLLVGLIIALILRMFNELGTAAY</sequence>
<protein>
    <submittedName>
        <fullName evidence="2">Uncharacterized protein</fullName>
    </submittedName>
</protein>
<feature type="transmembrane region" description="Helical" evidence="1">
    <location>
        <begin position="235"/>
        <end position="262"/>
    </location>
</feature>
<reference evidence="2" key="1">
    <citation type="submission" date="2020-04" db="EMBL/GenBank/DDBJ databases">
        <authorList>
            <person name="Zhang T."/>
        </authorList>
    </citation>
    <scope>NUCLEOTIDE SEQUENCE</scope>
    <source>
        <strain evidence="2">HKST-UBA03</strain>
    </source>
</reference>
<keyword evidence="1" id="KW-1133">Transmembrane helix</keyword>
<feature type="transmembrane region" description="Helical" evidence="1">
    <location>
        <begin position="195"/>
        <end position="214"/>
    </location>
</feature>
<feature type="transmembrane region" description="Helical" evidence="1">
    <location>
        <begin position="115"/>
        <end position="134"/>
    </location>
</feature>
<dbReference type="AlphaFoldDB" id="A0A955LKB0"/>
<keyword evidence="1" id="KW-0812">Transmembrane</keyword>
<feature type="transmembrane region" description="Helical" evidence="1">
    <location>
        <begin position="81"/>
        <end position="103"/>
    </location>
</feature>
<evidence type="ECO:0000313" key="2">
    <source>
        <dbReference type="EMBL" id="MCA9392105.1"/>
    </source>
</evidence>
<evidence type="ECO:0000256" key="1">
    <source>
        <dbReference type="SAM" id="Phobius"/>
    </source>
</evidence>
<dbReference type="EMBL" id="JAGQKZ010000020">
    <property type="protein sequence ID" value="MCA9392105.1"/>
    <property type="molecule type" value="Genomic_DNA"/>
</dbReference>